<dbReference type="KEGG" id="amob:HG15A2_34900"/>
<comment type="function">
    <text evidence="8">Catalyzes the complex heterocyclic radical-mediated conversion of 6-carboxy-5,6,7,8-tetrahydropterin (CPH4) to 7-carboxy-7-deazaguanine (CDG), a step common to the biosynthetic pathways of all 7-deazapurine-containing compounds.</text>
</comment>
<dbReference type="SUPFAM" id="SSF102114">
    <property type="entry name" value="Radical SAM enzymes"/>
    <property type="match status" value="1"/>
</dbReference>
<feature type="binding site" evidence="8">
    <location>
        <position position="33"/>
    </location>
    <ligand>
        <name>[4Fe-4S] cluster</name>
        <dbReference type="ChEBI" id="CHEBI:49883"/>
        <note>4Fe-4S-S-AdoMet</note>
    </ligand>
</feature>
<dbReference type="Gene3D" id="3.20.20.70">
    <property type="entry name" value="Aldolase class I"/>
    <property type="match status" value="1"/>
</dbReference>
<dbReference type="RefSeq" id="WP_145061452.1">
    <property type="nucleotide sequence ID" value="NZ_CP036263.1"/>
</dbReference>
<comment type="cofactor">
    <cofactor evidence="8">
        <name>S-adenosyl-L-methionine</name>
        <dbReference type="ChEBI" id="CHEBI:59789"/>
    </cofactor>
    <text evidence="8">Binds 1 S-adenosyl-L-methionine per subunit.</text>
</comment>
<feature type="binding site" evidence="8">
    <location>
        <position position="38"/>
    </location>
    <ligand>
        <name>Mg(2+)</name>
        <dbReference type="ChEBI" id="CHEBI:18420"/>
    </ligand>
</feature>
<evidence type="ECO:0000313" key="11">
    <source>
        <dbReference type="Proteomes" id="UP000319852"/>
    </source>
</evidence>
<dbReference type="PANTHER" id="PTHR42836:SF1">
    <property type="entry name" value="7-CARBOXY-7-DEAZAGUANINE SYNTHASE"/>
    <property type="match status" value="1"/>
</dbReference>
<feature type="binding site" evidence="8">
    <location>
        <begin position="10"/>
        <end position="12"/>
    </location>
    <ligand>
        <name>substrate</name>
    </ligand>
</feature>
<keyword evidence="8" id="KW-0671">Queuosine biosynthesis</keyword>
<dbReference type="GO" id="GO:0008616">
    <property type="term" value="P:tRNA queuosine(34) biosynthetic process"/>
    <property type="evidence" value="ECO:0007669"/>
    <property type="project" value="UniProtKB-UniRule"/>
</dbReference>
<feature type="binding site" evidence="8">
    <location>
        <position position="29"/>
    </location>
    <ligand>
        <name>[4Fe-4S] cluster</name>
        <dbReference type="ChEBI" id="CHEBI:49883"/>
        <note>4Fe-4S-S-AdoMet</note>
    </ligand>
</feature>
<dbReference type="InterPro" id="IPR013785">
    <property type="entry name" value="Aldolase_TIM"/>
</dbReference>
<keyword evidence="1 8" id="KW-0004">4Fe-4S</keyword>
<comment type="similarity">
    <text evidence="8">Belongs to the radical SAM superfamily. 7-carboxy-7-deazaguanine synthase family.</text>
</comment>
<comment type="cofactor">
    <cofactor evidence="8">
        <name>[4Fe-4S] cluster</name>
        <dbReference type="ChEBI" id="CHEBI:49883"/>
    </cofactor>
    <text evidence="8">Binds 1 [4Fe-4S] cluster. The cluster is coordinated with 3 cysteines and an exchangeable S-adenosyl-L-methionine.</text>
</comment>
<sequence>MKIAEIYKSIQGEGLHTGKHSVFVRASGCNLRCWFCDTPYASWQPEGCDYTVDEIAAEIEEWDCQHVVLTGGEPMLFSELLPLTETLRASGKHITIETAGTLYLPVECDLMSISPKLAGSAPRGEEHTRWRRRHERQRDRPEIIAQLIAEYDYQLKFVVDEPADLAEIKAYVSRLKQFNPEQLNPERIMLMPQGNSPEELAARNDWVQKACEEQGWTFCPRLQIEWFGPVRGT</sequence>
<keyword evidence="4 8" id="KW-0460">Magnesium</keyword>
<keyword evidence="6 8" id="KW-0411">Iron-sulfur</keyword>
<evidence type="ECO:0000256" key="8">
    <source>
        <dbReference type="HAMAP-Rule" id="MF_00917"/>
    </source>
</evidence>
<feature type="domain" description="Radical SAM core" evidence="9">
    <location>
        <begin position="16"/>
        <end position="229"/>
    </location>
</feature>
<name>A0A517MZ62_9BACT</name>
<keyword evidence="2 8" id="KW-0949">S-adenosyl-L-methionine</keyword>
<keyword evidence="3 8" id="KW-0479">Metal-binding</keyword>
<protein>
    <recommendedName>
        <fullName evidence="8">7-carboxy-7-deazaguanine synthase</fullName>
        <shortName evidence="8">CDG synthase</shortName>
        <ecNumber evidence="8">4.3.99.3</ecNumber>
    </recommendedName>
    <alternativeName>
        <fullName evidence="8">Queuosine biosynthesis protein QueE</fullName>
    </alternativeName>
</protein>
<dbReference type="InterPro" id="IPR058240">
    <property type="entry name" value="rSAM_sf"/>
</dbReference>
<evidence type="ECO:0000256" key="5">
    <source>
        <dbReference type="ARBA" id="ARBA00023004"/>
    </source>
</evidence>
<dbReference type="CDD" id="cd01335">
    <property type="entry name" value="Radical_SAM"/>
    <property type="match status" value="1"/>
</dbReference>
<comment type="cofactor">
    <cofactor evidence="8">
        <name>Mg(2+)</name>
        <dbReference type="ChEBI" id="CHEBI:18420"/>
    </cofactor>
</comment>
<comment type="catalytic activity">
    <reaction evidence="8">
        <text>6-carboxy-5,6,7,8-tetrahydropterin + H(+) = 7-carboxy-7-carbaguanine + NH4(+)</text>
        <dbReference type="Rhea" id="RHEA:27974"/>
        <dbReference type="ChEBI" id="CHEBI:15378"/>
        <dbReference type="ChEBI" id="CHEBI:28938"/>
        <dbReference type="ChEBI" id="CHEBI:61032"/>
        <dbReference type="ChEBI" id="CHEBI:61036"/>
        <dbReference type="EC" id="4.3.99.3"/>
    </reaction>
</comment>
<feature type="binding site" evidence="8">
    <location>
        <position position="25"/>
    </location>
    <ligand>
        <name>substrate</name>
    </ligand>
</feature>
<dbReference type="PIRSF" id="PIRSF000370">
    <property type="entry name" value="QueE"/>
    <property type="match status" value="1"/>
</dbReference>
<dbReference type="EMBL" id="CP036263">
    <property type="protein sequence ID" value="QDT00155.1"/>
    <property type="molecule type" value="Genomic_DNA"/>
</dbReference>
<dbReference type="Pfam" id="PF04055">
    <property type="entry name" value="Radical_SAM"/>
    <property type="match status" value="1"/>
</dbReference>
<comment type="caution">
    <text evidence="8">Lacks conserved residue(s) required for the propagation of feature annotation.</text>
</comment>
<comment type="pathway">
    <text evidence="8">Purine metabolism; 7-cyano-7-deazaguanine biosynthesis.</text>
</comment>
<keyword evidence="11" id="KW-1185">Reference proteome</keyword>
<dbReference type="UniPathway" id="UPA00391"/>
<keyword evidence="7 8" id="KW-0456">Lyase</keyword>
<evidence type="ECO:0000256" key="7">
    <source>
        <dbReference type="ARBA" id="ARBA00023239"/>
    </source>
</evidence>
<dbReference type="GO" id="GO:0051539">
    <property type="term" value="F:4 iron, 4 sulfur cluster binding"/>
    <property type="evidence" value="ECO:0007669"/>
    <property type="project" value="UniProtKB-UniRule"/>
</dbReference>
<dbReference type="Proteomes" id="UP000319852">
    <property type="component" value="Chromosome"/>
</dbReference>
<reference evidence="10 11" key="1">
    <citation type="submission" date="2019-02" db="EMBL/GenBank/DDBJ databases">
        <title>Deep-cultivation of Planctomycetes and their phenomic and genomic characterization uncovers novel biology.</title>
        <authorList>
            <person name="Wiegand S."/>
            <person name="Jogler M."/>
            <person name="Boedeker C."/>
            <person name="Pinto D."/>
            <person name="Vollmers J."/>
            <person name="Rivas-Marin E."/>
            <person name="Kohn T."/>
            <person name="Peeters S.H."/>
            <person name="Heuer A."/>
            <person name="Rast P."/>
            <person name="Oberbeckmann S."/>
            <person name="Bunk B."/>
            <person name="Jeske O."/>
            <person name="Meyerdierks A."/>
            <person name="Storesund J.E."/>
            <person name="Kallscheuer N."/>
            <person name="Luecker S."/>
            <person name="Lage O.M."/>
            <person name="Pohl T."/>
            <person name="Merkel B.J."/>
            <person name="Hornburger P."/>
            <person name="Mueller R.-W."/>
            <person name="Bruemmer F."/>
            <person name="Labrenz M."/>
            <person name="Spormann A.M."/>
            <person name="Op den Camp H."/>
            <person name="Overmann J."/>
            <person name="Amann R."/>
            <person name="Jetten M.S.M."/>
            <person name="Mascher T."/>
            <person name="Medema M.H."/>
            <person name="Devos D.P."/>
            <person name="Kaster A.-K."/>
            <person name="Ovreas L."/>
            <person name="Rohde M."/>
            <person name="Galperin M.Y."/>
            <person name="Jogler C."/>
        </authorList>
    </citation>
    <scope>NUCLEOTIDE SEQUENCE [LARGE SCALE GENOMIC DNA]</scope>
    <source>
        <strain evidence="10 11">HG15A2</strain>
    </source>
</reference>
<evidence type="ECO:0000256" key="4">
    <source>
        <dbReference type="ARBA" id="ARBA00022842"/>
    </source>
</evidence>
<dbReference type="GO" id="GO:0016840">
    <property type="term" value="F:carbon-nitrogen lyase activity"/>
    <property type="evidence" value="ECO:0007669"/>
    <property type="project" value="UniProtKB-UniRule"/>
</dbReference>
<feature type="binding site" evidence="8">
    <location>
        <position position="70"/>
    </location>
    <ligand>
        <name>substrate</name>
    </ligand>
</feature>
<feature type="binding site" evidence="8">
    <location>
        <position position="72"/>
    </location>
    <ligand>
        <name>S-adenosyl-L-methionine</name>
        <dbReference type="ChEBI" id="CHEBI:59789"/>
    </ligand>
</feature>
<dbReference type="PROSITE" id="PS51918">
    <property type="entry name" value="RADICAL_SAM"/>
    <property type="match status" value="1"/>
</dbReference>
<dbReference type="AlphaFoldDB" id="A0A517MZ62"/>
<dbReference type="InterPro" id="IPR024924">
    <property type="entry name" value="7-CO-7-deazaguanine_synth-like"/>
</dbReference>
<evidence type="ECO:0000256" key="2">
    <source>
        <dbReference type="ARBA" id="ARBA00022691"/>
    </source>
</evidence>
<dbReference type="OrthoDB" id="9792276at2"/>
<dbReference type="PANTHER" id="PTHR42836">
    <property type="entry name" value="7-CARBOXY-7-DEAZAGUANINE SYNTHASE"/>
    <property type="match status" value="1"/>
</dbReference>
<evidence type="ECO:0000259" key="9">
    <source>
        <dbReference type="PROSITE" id="PS51918"/>
    </source>
</evidence>
<dbReference type="HAMAP" id="MF_00917">
    <property type="entry name" value="QueE"/>
    <property type="match status" value="1"/>
</dbReference>
<feature type="binding site" evidence="8">
    <location>
        <begin position="35"/>
        <end position="37"/>
    </location>
    <ligand>
        <name>S-adenosyl-L-methionine</name>
        <dbReference type="ChEBI" id="CHEBI:59789"/>
    </ligand>
</feature>
<dbReference type="InterPro" id="IPR007197">
    <property type="entry name" value="rSAM"/>
</dbReference>
<dbReference type="GO" id="GO:1904047">
    <property type="term" value="F:S-adenosyl-L-methionine binding"/>
    <property type="evidence" value="ECO:0007669"/>
    <property type="project" value="UniProtKB-UniRule"/>
</dbReference>
<evidence type="ECO:0000313" key="10">
    <source>
        <dbReference type="EMBL" id="QDT00155.1"/>
    </source>
</evidence>
<gene>
    <name evidence="8 10" type="primary">queE</name>
    <name evidence="10" type="ORF">HG15A2_34900</name>
</gene>
<keyword evidence="5 8" id="KW-0408">Iron</keyword>
<evidence type="ECO:0000256" key="3">
    <source>
        <dbReference type="ARBA" id="ARBA00022723"/>
    </source>
</evidence>
<dbReference type="EC" id="4.3.99.3" evidence="8"/>
<organism evidence="10 11">
    <name type="scientific">Adhaeretor mobilis</name>
    <dbReference type="NCBI Taxonomy" id="1930276"/>
    <lineage>
        <taxon>Bacteria</taxon>
        <taxon>Pseudomonadati</taxon>
        <taxon>Planctomycetota</taxon>
        <taxon>Planctomycetia</taxon>
        <taxon>Pirellulales</taxon>
        <taxon>Lacipirellulaceae</taxon>
        <taxon>Adhaeretor</taxon>
    </lineage>
</organism>
<feature type="binding site" evidence="8">
    <location>
        <position position="36"/>
    </location>
    <ligand>
        <name>[4Fe-4S] cluster</name>
        <dbReference type="ChEBI" id="CHEBI:49883"/>
        <note>4Fe-4S-S-AdoMet</note>
    </ligand>
</feature>
<dbReference type="SFLD" id="SFLDS00029">
    <property type="entry name" value="Radical_SAM"/>
    <property type="match status" value="1"/>
</dbReference>
<evidence type="ECO:0000256" key="1">
    <source>
        <dbReference type="ARBA" id="ARBA00022485"/>
    </source>
</evidence>
<evidence type="ECO:0000256" key="6">
    <source>
        <dbReference type="ARBA" id="ARBA00023014"/>
    </source>
</evidence>
<accession>A0A517MZ62</accession>
<comment type="subunit">
    <text evidence="8">Homodimer.</text>
</comment>
<proteinExistence type="inferred from homology"/>
<feature type="binding site" evidence="8">
    <location>
        <begin position="114"/>
        <end position="116"/>
    </location>
    <ligand>
        <name>S-adenosyl-L-methionine</name>
        <dbReference type="ChEBI" id="CHEBI:59789"/>
    </ligand>
</feature>
<dbReference type="GO" id="GO:0000287">
    <property type="term" value="F:magnesium ion binding"/>
    <property type="evidence" value="ECO:0007669"/>
    <property type="project" value="UniProtKB-UniRule"/>
</dbReference>